<evidence type="ECO:0000256" key="12">
    <source>
        <dbReference type="ARBA" id="ARBA00080698"/>
    </source>
</evidence>
<gene>
    <name evidence="17" type="primary">miaB</name>
    <name evidence="17" type="ORF">D1164_07045</name>
</gene>
<keyword evidence="8" id="KW-0408">Iron</keyword>
<evidence type="ECO:0000256" key="4">
    <source>
        <dbReference type="ARBA" id="ARBA00022490"/>
    </source>
</evidence>
<dbReference type="SMART" id="SM00729">
    <property type="entry name" value="Elp3"/>
    <property type="match status" value="1"/>
</dbReference>
<keyword evidence="5 17" id="KW-0808">Transferase</keyword>
<dbReference type="InterPro" id="IPR007197">
    <property type="entry name" value="rSAM"/>
</dbReference>
<dbReference type="OrthoDB" id="9805215at2"/>
<evidence type="ECO:0000313" key="18">
    <source>
        <dbReference type="Proteomes" id="UP000266441"/>
    </source>
</evidence>
<keyword evidence="9" id="KW-0411">Iron-sulfur</keyword>
<dbReference type="PROSITE" id="PS01278">
    <property type="entry name" value="MTTASE_RADICAL"/>
    <property type="match status" value="1"/>
</dbReference>
<protein>
    <recommendedName>
        <fullName evidence="11">tRNA-2-methylthio-N(6)-dimethylallyladenosine synthase</fullName>
        <ecNumber evidence="10">2.8.4.3</ecNumber>
    </recommendedName>
    <alternativeName>
        <fullName evidence="13">(Dimethylallyl)adenosine tRNA methylthiotransferase MiaB</fullName>
    </alternativeName>
    <alternativeName>
        <fullName evidence="12">tRNA-i(6)A37 methylthiotransferase</fullName>
    </alternativeName>
</protein>
<dbReference type="FunFam" id="3.40.50.12160:FF:000003">
    <property type="entry name" value="CDK5 regulatory subunit-associated protein 1"/>
    <property type="match status" value="1"/>
</dbReference>
<keyword evidence="4" id="KW-0963">Cytoplasm</keyword>
<evidence type="ECO:0000259" key="16">
    <source>
        <dbReference type="PROSITE" id="PS51918"/>
    </source>
</evidence>
<proteinExistence type="predicted"/>
<evidence type="ECO:0000256" key="13">
    <source>
        <dbReference type="ARBA" id="ARBA00081141"/>
    </source>
</evidence>
<dbReference type="PANTHER" id="PTHR43020:SF2">
    <property type="entry name" value="MITOCHONDRIAL TRNA METHYLTHIOTRANSFERASE CDK5RAP1"/>
    <property type="match status" value="1"/>
</dbReference>
<dbReference type="InterPro" id="IPR038135">
    <property type="entry name" value="Methylthiotransferase_N_sf"/>
</dbReference>
<dbReference type="PROSITE" id="PS50926">
    <property type="entry name" value="TRAM"/>
    <property type="match status" value="1"/>
</dbReference>
<dbReference type="GO" id="GO:0051539">
    <property type="term" value="F:4 iron, 4 sulfur cluster binding"/>
    <property type="evidence" value="ECO:0007669"/>
    <property type="project" value="UniProtKB-KW"/>
</dbReference>
<dbReference type="SUPFAM" id="SSF102114">
    <property type="entry name" value="Radical SAM enzymes"/>
    <property type="match status" value="1"/>
</dbReference>
<dbReference type="Gene3D" id="3.40.50.12160">
    <property type="entry name" value="Methylthiotransferase, N-terminal domain"/>
    <property type="match status" value="1"/>
</dbReference>
<dbReference type="GO" id="GO:0046872">
    <property type="term" value="F:metal ion binding"/>
    <property type="evidence" value="ECO:0007669"/>
    <property type="project" value="UniProtKB-KW"/>
</dbReference>
<dbReference type="Gene3D" id="3.80.30.20">
    <property type="entry name" value="tm_1862 like domain"/>
    <property type="match status" value="1"/>
</dbReference>
<dbReference type="PROSITE" id="PS51918">
    <property type="entry name" value="RADICAL_SAM"/>
    <property type="match status" value="1"/>
</dbReference>
<comment type="caution">
    <text evidence="17">The sequence shown here is derived from an EMBL/GenBank/DDBJ whole genome shotgun (WGS) entry which is preliminary data.</text>
</comment>
<dbReference type="Pfam" id="PF04055">
    <property type="entry name" value="Radical_SAM"/>
    <property type="match status" value="1"/>
</dbReference>
<comment type="function">
    <text evidence="2">Catalyzes the methylthiolation of N6-(dimethylallyl)adenosine (i(6)A), leading to the formation of 2-methylthio-N6-(dimethylallyl)adenosine (ms(2)i(6)A) at position 37 in tRNAs that read codons beginning with uridine.</text>
</comment>
<keyword evidence="3" id="KW-0004">4Fe-4S</keyword>
<dbReference type="AlphaFoldDB" id="A0A399D2A5"/>
<dbReference type="PROSITE" id="PS51449">
    <property type="entry name" value="MTTASE_N"/>
    <property type="match status" value="1"/>
</dbReference>
<dbReference type="Pfam" id="PF00919">
    <property type="entry name" value="UPF0004"/>
    <property type="match status" value="1"/>
</dbReference>
<evidence type="ECO:0000256" key="5">
    <source>
        <dbReference type="ARBA" id="ARBA00022679"/>
    </source>
</evidence>
<evidence type="ECO:0000256" key="7">
    <source>
        <dbReference type="ARBA" id="ARBA00022723"/>
    </source>
</evidence>
<evidence type="ECO:0000256" key="6">
    <source>
        <dbReference type="ARBA" id="ARBA00022691"/>
    </source>
</evidence>
<dbReference type="RefSeq" id="WP_119349249.1">
    <property type="nucleotide sequence ID" value="NZ_QWET01000004.1"/>
</dbReference>
<dbReference type="EC" id="2.8.4.3" evidence="10"/>
<evidence type="ECO:0000256" key="3">
    <source>
        <dbReference type="ARBA" id="ARBA00022485"/>
    </source>
</evidence>
<evidence type="ECO:0000259" key="15">
    <source>
        <dbReference type="PROSITE" id="PS51449"/>
    </source>
</evidence>
<dbReference type="NCBIfam" id="TIGR00089">
    <property type="entry name" value="MiaB/RimO family radical SAM methylthiotransferase"/>
    <property type="match status" value="1"/>
</dbReference>
<feature type="domain" description="MTTase N-terminal" evidence="15">
    <location>
        <begin position="1"/>
        <end position="113"/>
    </location>
</feature>
<dbReference type="GO" id="GO:0005829">
    <property type="term" value="C:cytosol"/>
    <property type="evidence" value="ECO:0007669"/>
    <property type="project" value="TreeGrafter"/>
</dbReference>
<dbReference type="PANTHER" id="PTHR43020">
    <property type="entry name" value="CDK5 REGULATORY SUBUNIT-ASSOCIATED PROTEIN 1"/>
    <property type="match status" value="1"/>
</dbReference>
<feature type="domain" description="TRAM" evidence="14">
    <location>
        <begin position="378"/>
        <end position="441"/>
    </location>
</feature>
<dbReference type="InterPro" id="IPR058240">
    <property type="entry name" value="rSAM_sf"/>
</dbReference>
<dbReference type="InterPro" id="IPR013848">
    <property type="entry name" value="Methylthiotransferase_N"/>
</dbReference>
<comment type="cofactor">
    <cofactor evidence="1">
        <name>[4Fe-4S] cluster</name>
        <dbReference type="ChEBI" id="CHEBI:49883"/>
    </cofactor>
</comment>
<evidence type="ECO:0000256" key="11">
    <source>
        <dbReference type="ARBA" id="ARBA00068570"/>
    </source>
</evidence>
<sequence length="446" mass="51275">MKYHVITLGCQMNLSDSERVISVLDEAGYTWTDNEEEAGLIGILACSVRQKAIDKVYSRIHKWNKWKNHKNLVTFISGCILPSDHEKFLKLFDITFQMKDLPQLPEMISRYGITTPAHLKPGIDPYNKNIEEFWNVKPSYQSEFEAYIPIQNGCDKFCTFCAVPFTRGREVSRPSKDILAEVALLVSQGYKSVTLLGQNVNSYGLDKKGEEITFPELLQQVGELGNRMNKEFWVYFTSPHPRDMSDEVFEVIARYPVLAKQIHLPMQSGDDKVLIRMNRKHNMERYRGIVQTIRRILPQATLFTDIIVGFTGETEEQFENTRKAMEEFQFNMAYTAIYSPRPGAASHRWADDVPQEIKKERLHALTEELRKHNRIFNRNIVGKTVRVLVRGADRKDGFLSALTEGKLIVRFPAENEDLTGHFADVRITSASDFSLEGELVKVEELV</sequence>
<dbReference type="GO" id="GO:0035597">
    <property type="term" value="F:tRNA-2-methylthio-N(6)-dimethylallyladenosine(37) synthase activity"/>
    <property type="evidence" value="ECO:0007669"/>
    <property type="project" value="UniProtKB-EC"/>
</dbReference>
<evidence type="ECO:0000256" key="8">
    <source>
        <dbReference type="ARBA" id="ARBA00023004"/>
    </source>
</evidence>
<evidence type="ECO:0000259" key="14">
    <source>
        <dbReference type="PROSITE" id="PS50926"/>
    </source>
</evidence>
<evidence type="ECO:0000256" key="2">
    <source>
        <dbReference type="ARBA" id="ARBA00003234"/>
    </source>
</evidence>
<evidence type="ECO:0000256" key="9">
    <source>
        <dbReference type="ARBA" id="ARBA00023014"/>
    </source>
</evidence>
<dbReference type="Pfam" id="PF01938">
    <property type="entry name" value="TRAM"/>
    <property type="match status" value="1"/>
</dbReference>
<dbReference type="InterPro" id="IPR020612">
    <property type="entry name" value="Methylthiotransferase_CS"/>
</dbReference>
<evidence type="ECO:0000256" key="10">
    <source>
        <dbReference type="ARBA" id="ARBA00033765"/>
    </source>
</evidence>
<dbReference type="InterPro" id="IPR002792">
    <property type="entry name" value="TRAM_dom"/>
</dbReference>
<dbReference type="SFLD" id="SFLDG01061">
    <property type="entry name" value="methylthiotransferase"/>
    <property type="match status" value="1"/>
</dbReference>
<dbReference type="EMBL" id="QWET01000004">
    <property type="protein sequence ID" value="RIH66014.1"/>
    <property type="molecule type" value="Genomic_DNA"/>
</dbReference>
<keyword evidence="6" id="KW-0949">S-adenosyl-L-methionine</keyword>
<dbReference type="SFLD" id="SFLDS00029">
    <property type="entry name" value="Radical_SAM"/>
    <property type="match status" value="1"/>
</dbReference>
<dbReference type="Proteomes" id="UP000266441">
    <property type="component" value="Unassembled WGS sequence"/>
</dbReference>
<dbReference type="CDD" id="cd01335">
    <property type="entry name" value="Radical_SAM"/>
    <property type="match status" value="1"/>
</dbReference>
<dbReference type="InterPro" id="IPR006638">
    <property type="entry name" value="Elp3/MiaA/NifB-like_rSAM"/>
</dbReference>
<organism evidence="17 18">
    <name type="scientific">Mariniphaga sediminis</name>
    <dbReference type="NCBI Taxonomy" id="1628158"/>
    <lineage>
        <taxon>Bacteria</taxon>
        <taxon>Pseudomonadati</taxon>
        <taxon>Bacteroidota</taxon>
        <taxon>Bacteroidia</taxon>
        <taxon>Marinilabiliales</taxon>
        <taxon>Prolixibacteraceae</taxon>
        <taxon>Mariniphaga</taxon>
    </lineage>
</organism>
<dbReference type="InterPro" id="IPR005839">
    <property type="entry name" value="Methylthiotransferase"/>
</dbReference>
<name>A0A399D2A5_9BACT</name>
<dbReference type="FunFam" id="3.80.30.20:FF:000001">
    <property type="entry name" value="tRNA-2-methylthio-N(6)-dimethylallyladenosine synthase 2"/>
    <property type="match status" value="1"/>
</dbReference>
<keyword evidence="18" id="KW-1185">Reference proteome</keyword>
<feature type="domain" description="Radical SAM core" evidence="16">
    <location>
        <begin position="140"/>
        <end position="378"/>
    </location>
</feature>
<dbReference type="SFLD" id="SFLDG01082">
    <property type="entry name" value="B12-binding_domain_containing"/>
    <property type="match status" value="1"/>
</dbReference>
<dbReference type="InterPro" id="IPR023404">
    <property type="entry name" value="rSAM_horseshoe"/>
</dbReference>
<keyword evidence="7" id="KW-0479">Metal-binding</keyword>
<dbReference type="NCBIfam" id="TIGR01574">
    <property type="entry name" value="miaB-methiolase"/>
    <property type="match status" value="1"/>
</dbReference>
<accession>A0A399D2A5</accession>
<evidence type="ECO:0000313" key="17">
    <source>
        <dbReference type="EMBL" id="RIH66014.1"/>
    </source>
</evidence>
<reference evidence="17 18" key="1">
    <citation type="journal article" date="2015" name="Int. J. Syst. Evol. Microbiol.">
        <title>Mariniphaga sediminis sp. nov., isolated from coastal sediment.</title>
        <authorList>
            <person name="Wang F.Q."/>
            <person name="Shen Q.Y."/>
            <person name="Chen G.J."/>
            <person name="Du Z.J."/>
        </authorList>
    </citation>
    <scope>NUCLEOTIDE SEQUENCE [LARGE SCALE GENOMIC DNA]</scope>
    <source>
        <strain evidence="17 18">SY21</strain>
    </source>
</reference>
<evidence type="ECO:0000256" key="1">
    <source>
        <dbReference type="ARBA" id="ARBA00001966"/>
    </source>
</evidence>